<dbReference type="Proteomes" id="UP001375240">
    <property type="component" value="Unassembled WGS sequence"/>
</dbReference>
<comment type="similarity">
    <text evidence="7">Belongs to the fluoride channel Fluc/FEX (TC 1.A.43) family.</text>
</comment>
<feature type="transmembrane region" description="Helical" evidence="10">
    <location>
        <begin position="187"/>
        <end position="207"/>
    </location>
</feature>
<feature type="transmembrane region" description="Helical" evidence="10">
    <location>
        <begin position="392"/>
        <end position="409"/>
    </location>
</feature>
<feature type="compositionally biased region" description="Basic and acidic residues" evidence="9">
    <location>
        <begin position="80"/>
        <end position="90"/>
    </location>
</feature>
<keyword evidence="12" id="KW-1185">Reference proteome</keyword>
<feature type="transmembrane region" description="Helical" evidence="10">
    <location>
        <begin position="366"/>
        <end position="386"/>
    </location>
</feature>
<evidence type="ECO:0000256" key="9">
    <source>
        <dbReference type="SAM" id="MobiDB-lite"/>
    </source>
</evidence>
<comment type="function">
    <text evidence="1">Fluoride channel required for the rapid expulsion of cytoplasmic fluoride.</text>
</comment>
<name>A0AAV9V8G7_9PEZI</name>
<accession>A0AAV9V8G7</accession>
<dbReference type="AlphaFoldDB" id="A0AAV9V8G7"/>
<organism evidence="11 12">
    <name type="scientific">Orbilia brochopaga</name>
    <dbReference type="NCBI Taxonomy" id="3140254"/>
    <lineage>
        <taxon>Eukaryota</taxon>
        <taxon>Fungi</taxon>
        <taxon>Dikarya</taxon>
        <taxon>Ascomycota</taxon>
        <taxon>Pezizomycotina</taxon>
        <taxon>Orbiliomycetes</taxon>
        <taxon>Orbiliales</taxon>
        <taxon>Orbiliaceae</taxon>
        <taxon>Orbilia</taxon>
    </lineage>
</organism>
<evidence type="ECO:0000256" key="10">
    <source>
        <dbReference type="SAM" id="Phobius"/>
    </source>
</evidence>
<evidence type="ECO:0000256" key="6">
    <source>
        <dbReference type="ARBA" id="ARBA00023136"/>
    </source>
</evidence>
<dbReference type="Pfam" id="PF02537">
    <property type="entry name" value="CRCB"/>
    <property type="match status" value="2"/>
</dbReference>
<dbReference type="PANTHER" id="PTHR28259:SF1">
    <property type="entry name" value="FLUORIDE EXPORT PROTEIN 1-RELATED"/>
    <property type="match status" value="1"/>
</dbReference>
<dbReference type="GO" id="GO:0005886">
    <property type="term" value="C:plasma membrane"/>
    <property type="evidence" value="ECO:0007669"/>
    <property type="project" value="UniProtKB-SubCell"/>
</dbReference>
<evidence type="ECO:0000256" key="1">
    <source>
        <dbReference type="ARBA" id="ARBA00002598"/>
    </source>
</evidence>
<dbReference type="GO" id="GO:1903425">
    <property type="term" value="F:fluoride transmembrane transporter activity"/>
    <property type="evidence" value="ECO:0007669"/>
    <property type="project" value="TreeGrafter"/>
</dbReference>
<keyword evidence="5 10" id="KW-1133">Transmembrane helix</keyword>
<dbReference type="EMBL" id="JAVHNQ010000002">
    <property type="protein sequence ID" value="KAK6354838.1"/>
    <property type="molecule type" value="Genomic_DNA"/>
</dbReference>
<feature type="transmembrane region" description="Helical" evidence="10">
    <location>
        <begin position="219"/>
        <end position="240"/>
    </location>
</feature>
<comment type="subcellular location">
    <subcellularLocation>
        <location evidence="2">Cell membrane</location>
        <topology evidence="2">Multi-pass membrane protein</topology>
    </subcellularLocation>
</comment>
<evidence type="ECO:0000313" key="12">
    <source>
        <dbReference type="Proteomes" id="UP001375240"/>
    </source>
</evidence>
<feature type="transmembrane region" description="Helical" evidence="10">
    <location>
        <begin position="421"/>
        <end position="442"/>
    </location>
</feature>
<protein>
    <submittedName>
        <fullName evidence="11">Uncharacterized protein</fullName>
    </submittedName>
</protein>
<comment type="catalytic activity">
    <reaction evidence="8">
        <text>fluoride(in) = fluoride(out)</text>
        <dbReference type="Rhea" id="RHEA:76159"/>
        <dbReference type="ChEBI" id="CHEBI:17051"/>
    </reaction>
    <physiologicalReaction direction="left-to-right" evidence="8">
        <dbReference type="Rhea" id="RHEA:76160"/>
    </physiologicalReaction>
</comment>
<proteinExistence type="inferred from homology"/>
<evidence type="ECO:0000256" key="5">
    <source>
        <dbReference type="ARBA" id="ARBA00022989"/>
    </source>
</evidence>
<gene>
    <name evidence="11" type="ORF">TWF696_003970</name>
</gene>
<feature type="compositionally biased region" description="Basic and acidic residues" evidence="9">
    <location>
        <begin position="161"/>
        <end position="182"/>
    </location>
</feature>
<evidence type="ECO:0000256" key="7">
    <source>
        <dbReference type="ARBA" id="ARBA00035120"/>
    </source>
</evidence>
<feature type="region of interest" description="Disordered" evidence="9">
    <location>
        <begin position="1"/>
        <end position="182"/>
    </location>
</feature>
<evidence type="ECO:0000256" key="8">
    <source>
        <dbReference type="ARBA" id="ARBA00035585"/>
    </source>
</evidence>
<feature type="compositionally biased region" description="Basic and acidic residues" evidence="9">
    <location>
        <begin position="10"/>
        <end position="24"/>
    </location>
</feature>
<dbReference type="PANTHER" id="PTHR28259">
    <property type="entry name" value="FLUORIDE EXPORT PROTEIN 1-RELATED"/>
    <property type="match status" value="1"/>
</dbReference>
<evidence type="ECO:0000256" key="4">
    <source>
        <dbReference type="ARBA" id="ARBA00022692"/>
    </source>
</evidence>
<feature type="transmembrane region" description="Helical" evidence="10">
    <location>
        <begin position="488"/>
        <end position="509"/>
    </location>
</feature>
<dbReference type="InterPro" id="IPR003691">
    <property type="entry name" value="FluC"/>
</dbReference>
<keyword evidence="3" id="KW-1003">Cell membrane</keyword>
<evidence type="ECO:0000256" key="3">
    <source>
        <dbReference type="ARBA" id="ARBA00022475"/>
    </source>
</evidence>
<sequence>MAPPTTTQDASKEAEPESIVRDDGSIVTELSRRMSTGLHPIDTESSHHSRRQHRYSGVAEVDAPAPVQDVAESGLGYRRSFLEDERREEQLESTARQGKSEPAPRDGSSIGTELSRRMSTGLHPVDTETSHHSRRYSGVAEVDAPAPVQDATESGLGYRRSFLEDERREERRESETHAPPRRTSKEWLDLITTLSWLIFFSIWGALARVGLSALTTYPGSPVAGIIWANFAGSFVMGFMAEEIRFFAVPDEAASDEQEEKNGIATRYVGHWSIDKKAIPLYIGITTGFCGSLTSFSSWMRDVFFALSNTQPAYPRHRGYNVEALLAEVLATTALSVGGLKAGAHLALFLRPGIPTMPAALRPHLDIAGLALGPACWAGIALMAGFIPKWRGTVLFAGVFAPVGTILRFTASRKLNPLMPSFPLGTFTVNVSGSLLDAMFILLQNYSGVGFLGCQVLQGLEDGLCGCLTTVSTWVVEVTTLRRGHAYRYGGVSVVCGVAAFVVILGTYTWDHGVDRKKC</sequence>
<comment type="caution">
    <text evidence="11">The sequence shown here is derived from an EMBL/GenBank/DDBJ whole genome shotgun (WGS) entry which is preliminary data.</text>
</comment>
<keyword evidence="6 10" id="KW-0472">Membrane</keyword>
<evidence type="ECO:0000256" key="2">
    <source>
        <dbReference type="ARBA" id="ARBA00004651"/>
    </source>
</evidence>
<reference evidence="11 12" key="1">
    <citation type="submission" date="2019-10" db="EMBL/GenBank/DDBJ databases">
        <authorList>
            <person name="Palmer J.M."/>
        </authorList>
    </citation>
    <scope>NUCLEOTIDE SEQUENCE [LARGE SCALE GENOMIC DNA]</scope>
    <source>
        <strain evidence="11 12">TWF696</strain>
    </source>
</reference>
<keyword evidence="4 10" id="KW-0812">Transmembrane</keyword>
<evidence type="ECO:0000313" key="11">
    <source>
        <dbReference type="EMBL" id="KAK6354838.1"/>
    </source>
</evidence>